<dbReference type="PROSITE" id="PS50885">
    <property type="entry name" value="HAMP"/>
    <property type="match status" value="1"/>
</dbReference>
<dbReference type="EC" id="2.7.13.3" evidence="7"/>
<dbReference type="InterPro" id="IPR050640">
    <property type="entry name" value="Bact_2-comp_sensor_kinase"/>
</dbReference>
<keyword evidence="5" id="KW-1133">Transmembrane helix</keyword>
<dbReference type="RefSeq" id="WP_047833675.1">
    <property type="nucleotide sequence ID" value="NZ_QGQD01000024.1"/>
</dbReference>
<keyword evidence="2" id="KW-0597">Phosphoprotein</keyword>
<keyword evidence="5" id="KW-0812">Transmembrane</keyword>
<dbReference type="PANTHER" id="PTHR34220:SF7">
    <property type="entry name" value="SENSOR HISTIDINE KINASE YPDA"/>
    <property type="match status" value="1"/>
</dbReference>
<proteinExistence type="predicted"/>
<evidence type="ECO:0000313" key="7">
    <source>
        <dbReference type="EMBL" id="TLD01937.1"/>
    </source>
</evidence>
<dbReference type="Pfam" id="PF02518">
    <property type="entry name" value="HATPase_c"/>
    <property type="match status" value="1"/>
</dbReference>
<evidence type="ECO:0000256" key="5">
    <source>
        <dbReference type="SAM" id="Phobius"/>
    </source>
</evidence>
<feature type="transmembrane region" description="Helical" evidence="5">
    <location>
        <begin position="12"/>
        <end position="33"/>
    </location>
</feature>
<gene>
    <name evidence="7" type="primary">yehU_10</name>
    <name evidence="7" type="ORF">DSM106044_01155</name>
</gene>
<dbReference type="EMBL" id="QGQD01000024">
    <property type="protein sequence ID" value="TLD01937.1"/>
    <property type="molecule type" value="Genomic_DNA"/>
</dbReference>
<dbReference type="InterPro" id="IPR010559">
    <property type="entry name" value="Sig_transdc_His_kin_internal"/>
</dbReference>
<evidence type="ECO:0000313" key="8">
    <source>
        <dbReference type="Proteomes" id="UP000306509"/>
    </source>
</evidence>
<dbReference type="SUPFAM" id="SSF55874">
    <property type="entry name" value="ATPase domain of HSP90 chaperone/DNA topoisomerase II/histidine kinase"/>
    <property type="match status" value="1"/>
</dbReference>
<evidence type="ECO:0000256" key="3">
    <source>
        <dbReference type="ARBA" id="ARBA00022679"/>
    </source>
</evidence>
<comment type="subcellular location">
    <subcellularLocation>
        <location evidence="1">Membrane</location>
    </subcellularLocation>
</comment>
<dbReference type="InterPro" id="IPR003660">
    <property type="entry name" value="HAMP_dom"/>
</dbReference>
<comment type="caution">
    <text evidence="7">The sequence shown here is derived from an EMBL/GenBank/DDBJ whole genome shotgun (WGS) entry which is preliminary data.</text>
</comment>
<protein>
    <submittedName>
        <fullName evidence="7">Sensor histidine kinase YehU</fullName>
        <ecNumber evidence="7">2.7.13.3</ecNumber>
    </submittedName>
</protein>
<evidence type="ECO:0000259" key="6">
    <source>
        <dbReference type="PROSITE" id="PS50885"/>
    </source>
</evidence>
<accession>A0A4U8QAE3</accession>
<reference evidence="7 8" key="1">
    <citation type="journal article" date="2019" name="Anaerobe">
        <title>Detection of Robinsoniella peoriensis in multiple bone samples of a trauma patient.</title>
        <authorList>
            <person name="Schrottner P."/>
            <person name="Hartwich K."/>
            <person name="Bunk B."/>
            <person name="Schober I."/>
            <person name="Helbig S."/>
            <person name="Rudolph W.W."/>
            <person name="Gunzer F."/>
        </authorList>
    </citation>
    <scope>NUCLEOTIDE SEQUENCE [LARGE SCALE GENOMIC DNA]</scope>
    <source>
        <strain evidence="7 8">DSM 106044</strain>
    </source>
</reference>
<keyword evidence="8" id="KW-1185">Reference proteome</keyword>
<feature type="transmembrane region" description="Helical" evidence="5">
    <location>
        <begin position="303"/>
        <end position="325"/>
    </location>
</feature>
<sequence length="610" mass="69277">MNRLLSRFSLRFVIIIFCLPFLILLTITFMVFYQTGTSRFSKMMDKNTRTLVAQTRDSINDSLENVYYLSNSLTSSHTFYKIHDNIGNNKAPVTPEKYLEFSKSLRSFLEHNPTLIDSIGVYFTDNSVNLYLSNKINCVMQPSFQFSDYYNRCAPFQLNWLTSRNDYPYAVNAQDEAPGYSLIELLGSTDTDLKGFFLIGINDRLFTDQIKNCRLTENSSVTILQDGKLVYQDTAVFGNHTLDNLTETELIQIKEKVAAQPEADSLSFALSGHYAVYMPLSLEGAGVLAIIPMDEMFLDYRDFSNTLAILAVIVLAGCAILYLLISQMLSFPVVNLLEQIDHIQASTLAIPIQGSGSKEMLRISQGINNLLSRIQVLMDSLQTEMQAKQITQLQALHSQINPHFMYNALDAMKQLCELGETEKAGQMIDSLAMYYRIGVSKGRDIIRLNEELTHTDMYLGILKTRFEDFHYEFTIPRELMDCTIIKITLQPIVENALYHGLRPYRTDGHIRITVSREQNDIYIRIEDDGGGMAENVLEEIRTSLNAPACTFKDQSVKIYGVKNVHDRIRLTYGKGYGLSIQSELDKGTAVTIKIPYRKEECINDENTICG</sequence>
<dbReference type="Gene3D" id="6.10.340.10">
    <property type="match status" value="1"/>
</dbReference>
<evidence type="ECO:0000256" key="4">
    <source>
        <dbReference type="ARBA" id="ARBA00022777"/>
    </source>
</evidence>
<keyword evidence="3 7" id="KW-0808">Transferase</keyword>
<dbReference type="GO" id="GO:0016020">
    <property type="term" value="C:membrane"/>
    <property type="evidence" value="ECO:0007669"/>
    <property type="project" value="UniProtKB-SubCell"/>
</dbReference>
<dbReference type="Proteomes" id="UP000306509">
    <property type="component" value="Unassembled WGS sequence"/>
</dbReference>
<evidence type="ECO:0000256" key="2">
    <source>
        <dbReference type="ARBA" id="ARBA00022553"/>
    </source>
</evidence>
<keyword evidence="5" id="KW-0472">Membrane</keyword>
<dbReference type="STRING" id="180332.GCA_000797495_04401"/>
<dbReference type="PANTHER" id="PTHR34220">
    <property type="entry name" value="SENSOR HISTIDINE KINASE YPDA"/>
    <property type="match status" value="1"/>
</dbReference>
<dbReference type="Gene3D" id="3.30.565.10">
    <property type="entry name" value="Histidine kinase-like ATPase, C-terminal domain"/>
    <property type="match status" value="1"/>
</dbReference>
<organism evidence="7 8">
    <name type="scientific">Robinsoniella peoriensis</name>
    <dbReference type="NCBI Taxonomy" id="180332"/>
    <lineage>
        <taxon>Bacteria</taxon>
        <taxon>Bacillati</taxon>
        <taxon>Bacillota</taxon>
        <taxon>Clostridia</taxon>
        <taxon>Lachnospirales</taxon>
        <taxon>Lachnospiraceae</taxon>
        <taxon>Robinsoniella</taxon>
    </lineage>
</organism>
<dbReference type="AlphaFoldDB" id="A0A4U8QAE3"/>
<dbReference type="InterPro" id="IPR003594">
    <property type="entry name" value="HATPase_dom"/>
</dbReference>
<dbReference type="Pfam" id="PF06580">
    <property type="entry name" value="His_kinase"/>
    <property type="match status" value="1"/>
</dbReference>
<dbReference type="GO" id="GO:0000155">
    <property type="term" value="F:phosphorelay sensor kinase activity"/>
    <property type="evidence" value="ECO:0007669"/>
    <property type="project" value="InterPro"/>
</dbReference>
<feature type="domain" description="HAMP" evidence="6">
    <location>
        <begin position="327"/>
        <end position="379"/>
    </location>
</feature>
<dbReference type="InterPro" id="IPR036890">
    <property type="entry name" value="HATPase_C_sf"/>
</dbReference>
<name>A0A4U8QAE3_9FIRM</name>
<keyword evidence="4 7" id="KW-0418">Kinase</keyword>
<feature type="transmembrane region" description="Helical" evidence="5">
    <location>
        <begin position="274"/>
        <end position="291"/>
    </location>
</feature>
<evidence type="ECO:0000256" key="1">
    <source>
        <dbReference type="ARBA" id="ARBA00004370"/>
    </source>
</evidence>